<dbReference type="Proteomes" id="UP001059380">
    <property type="component" value="Chromosome"/>
</dbReference>
<keyword evidence="2" id="KW-1185">Reference proteome</keyword>
<sequence length="163" mass="18384">MPMRMRSTGWNEMQGEMKLLREAVNRDATRQAVRAGATVILEAMETAAPILDQKTAESTALPPGALKQDLSIKFFKRSEKLGVVRAWIGPTLNWHVAHWVEYGHFLVKGGYLSLKRGKLQGHGRRVGEVQEHPFLRPAYEASWQASLAAYAAEMKKQLQKWVS</sequence>
<reference evidence="1" key="1">
    <citation type="submission" date="2021-04" db="EMBL/GenBank/DDBJ databases">
        <title>Phylogenetic analysis of Acidobacteriaceae.</title>
        <authorList>
            <person name="Qiu L."/>
            <person name="Zhang Q."/>
        </authorList>
    </citation>
    <scope>NUCLEOTIDE SEQUENCE</scope>
    <source>
        <strain evidence="1">DSM 25168</strain>
    </source>
</reference>
<evidence type="ECO:0008006" key="3">
    <source>
        <dbReference type="Google" id="ProtNLM"/>
    </source>
</evidence>
<gene>
    <name evidence="1" type="ORF">MOP44_01670</name>
</gene>
<dbReference type="EMBL" id="CP093313">
    <property type="protein sequence ID" value="UWZ84655.1"/>
    <property type="molecule type" value="Genomic_DNA"/>
</dbReference>
<evidence type="ECO:0000313" key="1">
    <source>
        <dbReference type="EMBL" id="UWZ84655.1"/>
    </source>
</evidence>
<dbReference type="KEGG" id="orp:MOP44_01670"/>
<protein>
    <recommendedName>
        <fullName evidence="3">HK97 gp10 family phage protein</fullName>
    </recommendedName>
</protein>
<proteinExistence type="predicted"/>
<evidence type="ECO:0000313" key="2">
    <source>
        <dbReference type="Proteomes" id="UP001059380"/>
    </source>
</evidence>
<name>A0A9J7BPY2_9BACT</name>
<organism evidence="1 2">
    <name type="scientific">Occallatibacter riparius</name>
    <dbReference type="NCBI Taxonomy" id="1002689"/>
    <lineage>
        <taxon>Bacteria</taxon>
        <taxon>Pseudomonadati</taxon>
        <taxon>Acidobacteriota</taxon>
        <taxon>Terriglobia</taxon>
        <taxon>Terriglobales</taxon>
        <taxon>Acidobacteriaceae</taxon>
        <taxon>Occallatibacter</taxon>
    </lineage>
</organism>
<dbReference type="RefSeq" id="WP_260794162.1">
    <property type="nucleotide sequence ID" value="NZ_CP093313.1"/>
</dbReference>
<accession>A0A9J7BPY2</accession>
<dbReference type="AlphaFoldDB" id="A0A9J7BPY2"/>